<comment type="catalytic activity">
    <reaction evidence="23">
        <text>N(1)-methyladenosine(58) in tRNA + 2-oxoglutarate + O2 = adenosine(58) in tRNA + formaldehyde + succinate + CO2</text>
        <dbReference type="Rhea" id="RHEA:79019"/>
        <dbReference type="Rhea" id="RHEA-COMP:10365"/>
        <dbReference type="Rhea" id="RHEA-COMP:10366"/>
        <dbReference type="ChEBI" id="CHEBI:15379"/>
        <dbReference type="ChEBI" id="CHEBI:16526"/>
        <dbReference type="ChEBI" id="CHEBI:16810"/>
        <dbReference type="ChEBI" id="CHEBI:16842"/>
        <dbReference type="ChEBI" id="CHEBI:30031"/>
        <dbReference type="ChEBI" id="CHEBI:74411"/>
        <dbReference type="ChEBI" id="CHEBI:74491"/>
    </reaction>
</comment>
<dbReference type="InterPro" id="IPR037151">
    <property type="entry name" value="AlkB-like_sf"/>
</dbReference>
<keyword evidence="5" id="KW-0227">DNA damage</keyword>
<dbReference type="Pfam" id="PF13532">
    <property type="entry name" value="2OG-FeII_Oxy_2"/>
    <property type="match status" value="1"/>
</dbReference>
<dbReference type="SUPFAM" id="SSF57667">
    <property type="entry name" value="beta-beta-alpha zinc fingers"/>
    <property type="match status" value="2"/>
</dbReference>
<dbReference type="GO" id="GO:0035516">
    <property type="term" value="F:broad specificity oxidative DNA demethylase activity"/>
    <property type="evidence" value="ECO:0007669"/>
    <property type="project" value="UniProtKB-EC"/>
</dbReference>
<dbReference type="GO" id="GO:0042245">
    <property type="term" value="P:RNA repair"/>
    <property type="evidence" value="ECO:0007669"/>
    <property type="project" value="UniProtKB-KW"/>
</dbReference>
<evidence type="ECO:0000256" key="36">
    <source>
        <dbReference type="ARBA" id="ARBA00081604"/>
    </source>
</evidence>
<evidence type="ECO:0000256" key="9">
    <source>
        <dbReference type="ARBA" id="ARBA00022845"/>
    </source>
</evidence>
<dbReference type="GO" id="GO:0005634">
    <property type="term" value="C:nucleus"/>
    <property type="evidence" value="ECO:0007669"/>
    <property type="project" value="UniProtKB-SubCell"/>
</dbReference>
<evidence type="ECO:0000256" key="5">
    <source>
        <dbReference type="ARBA" id="ARBA00022763"/>
    </source>
</evidence>
<comment type="subcellular location">
    <subcellularLocation>
        <location evidence="1">Nucleus</location>
    </subcellularLocation>
</comment>
<comment type="catalytic activity">
    <reaction evidence="25">
        <text>an N(6)-methyl-2'-deoxyadenosine in DNA + 2-oxoglutarate + O2 = a 2'-deoxyadenosine in DNA + formaldehyde + succinate + CO2</text>
        <dbReference type="Rhea" id="RHEA:49524"/>
        <dbReference type="Rhea" id="RHEA-COMP:12418"/>
        <dbReference type="Rhea" id="RHEA-COMP:12419"/>
        <dbReference type="ChEBI" id="CHEBI:15379"/>
        <dbReference type="ChEBI" id="CHEBI:16526"/>
        <dbReference type="ChEBI" id="CHEBI:16810"/>
        <dbReference type="ChEBI" id="CHEBI:16842"/>
        <dbReference type="ChEBI" id="CHEBI:30031"/>
        <dbReference type="ChEBI" id="CHEBI:90615"/>
        <dbReference type="ChEBI" id="CHEBI:90616"/>
        <dbReference type="EC" id="1.14.11.51"/>
    </reaction>
</comment>
<keyword evidence="12 37" id="KW-0408">Iron</keyword>
<evidence type="ECO:0000259" key="41">
    <source>
        <dbReference type="PROSITE" id="PS51471"/>
    </source>
</evidence>
<evidence type="ECO:0000256" key="10">
    <source>
        <dbReference type="ARBA" id="ARBA00022964"/>
    </source>
</evidence>
<feature type="domain" description="C2H2-type" evidence="40">
    <location>
        <begin position="522"/>
        <end position="549"/>
    </location>
</feature>
<evidence type="ECO:0000256" key="34">
    <source>
        <dbReference type="ARBA" id="ARBA00080338"/>
    </source>
</evidence>
<feature type="binding site" evidence="37">
    <location>
        <position position="215"/>
    </location>
    <ligand>
        <name>Fe cation</name>
        <dbReference type="ChEBI" id="CHEBI:24875"/>
        <note>catalytic</note>
    </ligand>
</feature>
<keyword evidence="17" id="KW-0539">Nucleus</keyword>
<comment type="similarity">
    <text evidence="19">Belongs to the Odd C2H2-type zinc-finger protein family.</text>
</comment>
<evidence type="ECO:0000256" key="23">
    <source>
        <dbReference type="ARBA" id="ARBA00052138"/>
    </source>
</evidence>
<dbReference type="EC" id="4.2.99.18" evidence="2"/>
<keyword evidence="14" id="KW-0804">Transcription</keyword>
<comment type="catalytic activity">
    <reaction evidence="24">
        <text>an N(3)-methylcytidine in mRNA + 2-oxoglutarate + O2 = a cytidine in mRNA + formaldehyde + succinate + CO2</text>
        <dbReference type="Rhea" id="RHEA:60920"/>
        <dbReference type="Rhea" id="RHEA-COMP:15145"/>
        <dbReference type="Rhea" id="RHEA-COMP:15713"/>
        <dbReference type="ChEBI" id="CHEBI:15379"/>
        <dbReference type="ChEBI" id="CHEBI:16526"/>
        <dbReference type="ChEBI" id="CHEBI:16810"/>
        <dbReference type="ChEBI" id="CHEBI:16842"/>
        <dbReference type="ChEBI" id="CHEBI:30031"/>
        <dbReference type="ChEBI" id="CHEBI:74894"/>
        <dbReference type="ChEBI" id="CHEBI:82748"/>
    </reaction>
    <physiologicalReaction direction="left-to-right" evidence="24">
        <dbReference type="Rhea" id="RHEA:60921"/>
    </physiologicalReaction>
</comment>
<dbReference type="GO" id="GO:0140078">
    <property type="term" value="F:class I DNA-(apurinic or apyrimidinic site) endonuclease activity"/>
    <property type="evidence" value="ECO:0007669"/>
    <property type="project" value="UniProtKB-EC"/>
</dbReference>
<keyword evidence="16" id="KW-0456">Lyase</keyword>
<dbReference type="GO" id="GO:0035513">
    <property type="term" value="P:oxidative RNA demethylation"/>
    <property type="evidence" value="ECO:0007669"/>
    <property type="project" value="TreeGrafter"/>
</dbReference>
<dbReference type="PANTHER" id="PTHR16557:SF2">
    <property type="entry name" value="NUCLEIC ACID DIOXYGENASE ALKBH1"/>
    <property type="match status" value="1"/>
</dbReference>
<dbReference type="GO" id="GO:0005737">
    <property type="term" value="C:cytoplasm"/>
    <property type="evidence" value="ECO:0007669"/>
    <property type="project" value="TreeGrafter"/>
</dbReference>
<evidence type="ECO:0000256" key="33">
    <source>
        <dbReference type="ARBA" id="ARBA00079723"/>
    </source>
</evidence>
<evidence type="ECO:0000256" key="8">
    <source>
        <dbReference type="ARBA" id="ARBA00022833"/>
    </source>
</evidence>
<evidence type="ECO:0000256" key="28">
    <source>
        <dbReference type="ARBA" id="ARBA00066725"/>
    </source>
</evidence>
<dbReference type="PROSITE" id="PS00028">
    <property type="entry name" value="ZINC_FINGER_C2H2_1"/>
    <property type="match status" value="3"/>
</dbReference>
<dbReference type="AlphaFoldDB" id="A0AAW0NVF8"/>
<protein>
    <recommendedName>
        <fullName evidence="29">Nucleic acid dioxygenase ALKBH1</fullName>
        <ecNumber evidence="28">1.14.11.33</ecNumber>
        <ecNumber evidence="27">1.14.11.51</ecNumber>
        <ecNumber evidence="2">4.2.99.18</ecNumber>
    </recommendedName>
    <alternativeName>
        <fullName evidence="32">Alkylated DNA repair protein alkB homolog 1</fullName>
    </alternativeName>
    <alternativeName>
        <fullName evidence="34">Alpha-ketoglutarate-dependent dioxygenase ABH1</fullName>
    </alternativeName>
    <alternativeName>
        <fullName evidence="30">DNA 6mA demethylase</fullName>
    </alternativeName>
    <alternativeName>
        <fullName evidence="31">DNA N6-methyl adenine demethylase ALKBH1</fullName>
    </alternativeName>
    <alternativeName>
        <fullName evidence="36">DNA lyase ABH1</fullName>
    </alternativeName>
    <alternativeName>
        <fullName evidence="33">DNA oxidative demethylase ALKBH1</fullName>
    </alternativeName>
    <alternativeName>
        <fullName evidence="35">mRNA N(3)-methylcytidine demethylase</fullName>
    </alternativeName>
</protein>
<dbReference type="EC" id="1.14.11.51" evidence="27"/>
<dbReference type="InterPro" id="IPR013087">
    <property type="entry name" value="Znf_C2H2_type"/>
</dbReference>
<evidence type="ECO:0000256" key="27">
    <source>
        <dbReference type="ARBA" id="ARBA00066586"/>
    </source>
</evidence>
<dbReference type="FunFam" id="3.30.160.60:FF:000090">
    <property type="entry name" value="Odd-skipped-related transciption factor 2"/>
    <property type="match status" value="1"/>
</dbReference>
<dbReference type="GO" id="GO:0006281">
    <property type="term" value="P:DNA repair"/>
    <property type="evidence" value="ECO:0007669"/>
    <property type="project" value="UniProtKB-KW"/>
</dbReference>
<dbReference type="InterPro" id="IPR027450">
    <property type="entry name" value="AlkB-like"/>
</dbReference>
<dbReference type="FunFam" id="3.30.160.60:FF:000254">
    <property type="entry name" value="Odd-skipped related transciption factor 1"/>
    <property type="match status" value="1"/>
</dbReference>
<evidence type="ECO:0000256" key="11">
    <source>
        <dbReference type="ARBA" id="ARBA00023002"/>
    </source>
</evidence>
<evidence type="ECO:0000256" key="16">
    <source>
        <dbReference type="ARBA" id="ARBA00023239"/>
    </source>
</evidence>
<comment type="catalytic activity">
    <reaction evidence="22">
        <text>5-methylcytidine(34) in mitochondrial tRNA(Met) + 2 2-oxoglutarate + 2 O2 = 5-formylcytidine(34) in mitochondrial tRNA(Met) + 2 succinate + 2 CO2 + H2O</text>
        <dbReference type="Rhea" id="RHEA:54144"/>
        <dbReference type="Rhea" id="RHEA-COMP:13808"/>
        <dbReference type="Rhea" id="RHEA-COMP:13809"/>
        <dbReference type="ChEBI" id="CHEBI:15377"/>
        <dbReference type="ChEBI" id="CHEBI:15379"/>
        <dbReference type="ChEBI" id="CHEBI:16526"/>
        <dbReference type="ChEBI" id="CHEBI:16810"/>
        <dbReference type="ChEBI" id="CHEBI:30031"/>
        <dbReference type="ChEBI" id="CHEBI:74483"/>
        <dbReference type="ChEBI" id="CHEBI:138075"/>
    </reaction>
</comment>
<dbReference type="Gene3D" id="3.30.160.60">
    <property type="entry name" value="Classic Zinc Finger"/>
    <property type="match status" value="3"/>
</dbReference>
<feature type="binding site" evidence="37">
    <location>
        <position position="271"/>
    </location>
    <ligand>
        <name>Fe cation</name>
        <dbReference type="ChEBI" id="CHEBI:24875"/>
        <note>catalytic</note>
    </ligand>
</feature>
<feature type="compositionally biased region" description="Low complexity" evidence="39">
    <location>
        <begin position="296"/>
        <end position="305"/>
    </location>
</feature>
<keyword evidence="15" id="KW-0234">DNA repair</keyword>
<evidence type="ECO:0000256" key="32">
    <source>
        <dbReference type="ARBA" id="ARBA00077991"/>
    </source>
</evidence>
<comment type="catalytic activity">
    <reaction evidence="20">
        <text>an N(1)-methyladenosine in tRNA + 2-oxoglutarate + O2 = an adenosine in tRNA + formaldehyde + succinate + CO2</text>
        <dbReference type="Rhea" id="RHEA:54576"/>
        <dbReference type="Rhea" id="RHEA-COMP:10242"/>
        <dbReference type="Rhea" id="RHEA-COMP:12312"/>
        <dbReference type="ChEBI" id="CHEBI:15379"/>
        <dbReference type="ChEBI" id="CHEBI:16526"/>
        <dbReference type="ChEBI" id="CHEBI:16810"/>
        <dbReference type="ChEBI" id="CHEBI:16842"/>
        <dbReference type="ChEBI" id="CHEBI:30031"/>
        <dbReference type="ChEBI" id="CHEBI:74411"/>
        <dbReference type="ChEBI" id="CHEBI:74491"/>
    </reaction>
</comment>
<evidence type="ECO:0000256" key="6">
    <source>
        <dbReference type="ARBA" id="ARBA00022771"/>
    </source>
</evidence>
<evidence type="ECO:0000256" key="22">
    <source>
        <dbReference type="ARBA" id="ARBA00050564"/>
    </source>
</evidence>
<name>A0AAW0NVF8_9GOBI</name>
<evidence type="ECO:0000256" key="20">
    <source>
        <dbReference type="ARBA" id="ARBA00047457"/>
    </source>
</evidence>
<dbReference type="InterPro" id="IPR004574">
    <property type="entry name" value="Alkb"/>
</dbReference>
<feature type="domain" description="C2H2-type" evidence="40">
    <location>
        <begin position="550"/>
        <end position="577"/>
    </location>
</feature>
<dbReference type="EC" id="1.14.11.33" evidence="28"/>
<evidence type="ECO:0000256" key="24">
    <source>
        <dbReference type="ARBA" id="ARBA00052237"/>
    </source>
</evidence>
<dbReference type="Gene3D" id="2.60.120.590">
    <property type="entry name" value="Alpha-ketoglutarate-dependent dioxygenase AlkB-like"/>
    <property type="match status" value="1"/>
</dbReference>
<comment type="catalytic activity">
    <reaction evidence="21">
        <text>a methylated nucleobase within DNA + 2-oxoglutarate + O2 = a nucleobase within DNA + formaldehyde + succinate + CO2</text>
        <dbReference type="Rhea" id="RHEA:30299"/>
        <dbReference type="Rhea" id="RHEA-COMP:12192"/>
        <dbReference type="Rhea" id="RHEA-COMP:12193"/>
        <dbReference type="ChEBI" id="CHEBI:15379"/>
        <dbReference type="ChEBI" id="CHEBI:16526"/>
        <dbReference type="ChEBI" id="CHEBI:16810"/>
        <dbReference type="ChEBI" id="CHEBI:16842"/>
        <dbReference type="ChEBI" id="CHEBI:30031"/>
        <dbReference type="ChEBI" id="CHEBI:32875"/>
        <dbReference type="ChEBI" id="CHEBI:64428"/>
        <dbReference type="EC" id="1.14.11.33"/>
    </reaction>
</comment>
<dbReference type="GO" id="GO:0141137">
    <property type="term" value="P:positive regulation of gene expression, epigenetic"/>
    <property type="evidence" value="ECO:0007669"/>
    <property type="project" value="UniProtKB-ARBA"/>
</dbReference>
<keyword evidence="11" id="KW-0560">Oxidoreductase</keyword>
<keyword evidence="9" id="KW-0810">Translation regulation</keyword>
<evidence type="ECO:0000256" key="39">
    <source>
        <dbReference type="SAM" id="MobiDB-lite"/>
    </source>
</evidence>
<evidence type="ECO:0000256" key="12">
    <source>
        <dbReference type="ARBA" id="ARBA00023004"/>
    </source>
</evidence>
<dbReference type="PROSITE" id="PS50157">
    <property type="entry name" value="ZINC_FINGER_C2H2_2"/>
    <property type="match status" value="3"/>
</dbReference>
<dbReference type="InterPro" id="IPR005123">
    <property type="entry name" value="Oxoglu/Fe-dep_dioxygenase_dom"/>
</dbReference>
<comment type="subunit">
    <text evidence="26">Monomer. Interacts with DNAJB6.</text>
</comment>
<dbReference type="GO" id="GO:0008198">
    <property type="term" value="F:ferrous iron binding"/>
    <property type="evidence" value="ECO:0007669"/>
    <property type="project" value="TreeGrafter"/>
</dbReference>
<organism evidence="42 43">
    <name type="scientific">Mugilogobius chulae</name>
    <name type="common">yellowstripe goby</name>
    <dbReference type="NCBI Taxonomy" id="88201"/>
    <lineage>
        <taxon>Eukaryota</taxon>
        <taxon>Metazoa</taxon>
        <taxon>Chordata</taxon>
        <taxon>Craniata</taxon>
        <taxon>Vertebrata</taxon>
        <taxon>Euteleostomi</taxon>
        <taxon>Actinopterygii</taxon>
        <taxon>Neopterygii</taxon>
        <taxon>Teleostei</taxon>
        <taxon>Neoteleostei</taxon>
        <taxon>Acanthomorphata</taxon>
        <taxon>Gobiaria</taxon>
        <taxon>Gobiiformes</taxon>
        <taxon>Gobioidei</taxon>
        <taxon>Gobiidae</taxon>
        <taxon>Gobionellinae</taxon>
        <taxon>Mugilogobius</taxon>
    </lineage>
</organism>
<keyword evidence="8" id="KW-0862">Zinc</keyword>
<evidence type="ECO:0000256" key="7">
    <source>
        <dbReference type="ARBA" id="ARBA00022800"/>
    </source>
</evidence>
<keyword evidence="7" id="KW-0692">RNA repair</keyword>
<evidence type="ECO:0000256" key="25">
    <source>
        <dbReference type="ARBA" id="ARBA00052866"/>
    </source>
</evidence>
<dbReference type="GO" id="GO:0008270">
    <property type="term" value="F:zinc ion binding"/>
    <property type="evidence" value="ECO:0007669"/>
    <property type="project" value="UniProtKB-KW"/>
</dbReference>
<feature type="domain" description="C2H2-type" evidence="40">
    <location>
        <begin position="578"/>
        <end position="605"/>
    </location>
</feature>
<keyword evidence="10" id="KW-0223">Dioxygenase</keyword>
<dbReference type="GO" id="GO:0141131">
    <property type="term" value="F:DNA N6-methyladenine demethylase activity"/>
    <property type="evidence" value="ECO:0007669"/>
    <property type="project" value="UniProtKB-EC"/>
</dbReference>
<evidence type="ECO:0000259" key="40">
    <source>
        <dbReference type="PROSITE" id="PS50157"/>
    </source>
</evidence>
<evidence type="ECO:0000256" key="38">
    <source>
        <dbReference type="PROSITE-ProRule" id="PRU00042"/>
    </source>
</evidence>
<feature type="binding site" evidence="37">
    <location>
        <position position="217"/>
    </location>
    <ligand>
        <name>Fe cation</name>
        <dbReference type="ChEBI" id="CHEBI:24875"/>
        <note>catalytic</note>
    </ligand>
</feature>
<evidence type="ECO:0000256" key="37">
    <source>
        <dbReference type="PIRSR" id="PIRSR604574-2"/>
    </source>
</evidence>
<keyword evidence="3 37" id="KW-0479">Metal-binding</keyword>
<evidence type="ECO:0000256" key="1">
    <source>
        <dbReference type="ARBA" id="ARBA00004123"/>
    </source>
</evidence>
<feature type="domain" description="Fe2OG dioxygenase" evidence="41">
    <location>
        <begin position="197"/>
        <end position="338"/>
    </location>
</feature>
<evidence type="ECO:0000256" key="19">
    <source>
        <dbReference type="ARBA" id="ARBA00038339"/>
    </source>
</evidence>
<dbReference type="EMBL" id="JBBPFD010000012">
    <property type="protein sequence ID" value="KAK7904881.1"/>
    <property type="molecule type" value="Genomic_DNA"/>
</dbReference>
<dbReference type="PANTHER" id="PTHR16557">
    <property type="entry name" value="ALKYLATED DNA REPAIR PROTEIN ALKB-RELATED"/>
    <property type="match status" value="1"/>
</dbReference>
<evidence type="ECO:0000256" key="31">
    <source>
        <dbReference type="ARBA" id="ARBA00076973"/>
    </source>
</evidence>
<feature type="region of interest" description="Disordered" evidence="39">
    <location>
        <begin position="281"/>
        <end position="309"/>
    </location>
</feature>
<dbReference type="GO" id="GO:0033339">
    <property type="term" value="P:pectoral fin development"/>
    <property type="evidence" value="ECO:0007669"/>
    <property type="project" value="UniProtKB-ARBA"/>
</dbReference>
<keyword evidence="4" id="KW-0677">Repeat</keyword>
<dbReference type="InterPro" id="IPR036236">
    <property type="entry name" value="Znf_C2H2_sf"/>
</dbReference>
<evidence type="ECO:0000313" key="42">
    <source>
        <dbReference type="EMBL" id="KAK7904881.1"/>
    </source>
</evidence>
<evidence type="ECO:0000256" key="29">
    <source>
        <dbReference type="ARBA" id="ARBA00071276"/>
    </source>
</evidence>
<dbReference type="Proteomes" id="UP001460270">
    <property type="component" value="Unassembled WGS sequence"/>
</dbReference>
<evidence type="ECO:0000256" key="14">
    <source>
        <dbReference type="ARBA" id="ARBA00023163"/>
    </source>
</evidence>
<keyword evidence="18" id="KW-0511">Multifunctional enzyme</keyword>
<proteinExistence type="inferred from homology"/>
<evidence type="ECO:0000256" key="4">
    <source>
        <dbReference type="ARBA" id="ARBA00022737"/>
    </source>
</evidence>
<evidence type="ECO:0000256" key="2">
    <source>
        <dbReference type="ARBA" id="ARBA00012720"/>
    </source>
</evidence>
<dbReference type="GO" id="GO:0000122">
    <property type="term" value="P:negative regulation of transcription by RNA polymerase II"/>
    <property type="evidence" value="ECO:0007669"/>
    <property type="project" value="UniProtKB-ARBA"/>
</dbReference>
<dbReference type="PROSITE" id="PS51471">
    <property type="entry name" value="FE2OG_OXY"/>
    <property type="match status" value="1"/>
</dbReference>
<evidence type="ECO:0000256" key="13">
    <source>
        <dbReference type="ARBA" id="ARBA00023015"/>
    </source>
</evidence>
<dbReference type="SMART" id="SM00355">
    <property type="entry name" value="ZnF_C2H2"/>
    <property type="match status" value="3"/>
</dbReference>
<evidence type="ECO:0000313" key="43">
    <source>
        <dbReference type="Proteomes" id="UP001460270"/>
    </source>
</evidence>
<dbReference type="GO" id="GO:0035515">
    <property type="term" value="F:oxidative RNA demethylase activity"/>
    <property type="evidence" value="ECO:0007669"/>
    <property type="project" value="TreeGrafter"/>
</dbReference>
<dbReference type="Pfam" id="PF00096">
    <property type="entry name" value="zf-C2H2"/>
    <property type="match status" value="3"/>
</dbReference>
<evidence type="ECO:0000256" key="15">
    <source>
        <dbReference type="ARBA" id="ARBA00023204"/>
    </source>
</evidence>
<comment type="caution">
    <text evidence="42">The sequence shown here is derived from an EMBL/GenBank/DDBJ whole genome shotgun (WGS) entry which is preliminary data.</text>
</comment>
<comment type="cofactor">
    <cofactor evidence="37">
        <name>Fe(2+)</name>
        <dbReference type="ChEBI" id="CHEBI:29033"/>
    </cofactor>
    <text evidence="37">Binds 1 Fe(2+) ion per subunit.</text>
</comment>
<dbReference type="SUPFAM" id="SSF51197">
    <property type="entry name" value="Clavaminate synthase-like"/>
    <property type="match status" value="1"/>
</dbReference>
<evidence type="ECO:0000256" key="21">
    <source>
        <dbReference type="ARBA" id="ARBA00050106"/>
    </source>
</evidence>
<gene>
    <name evidence="42" type="ORF">WMY93_017488</name>
</gene>
<evidence type="ECO:0000256" key="30">
    <source>
        <dbReference type="ARBA" id="ARBA00076476"/>
    </source>
</evidence>
<evidence type="ECO:0000256" key="26">
    <source>
        <dbReference type="ARBA" id="ARBA00063554"/>
    </source>
</evidence>
<evidence type="ECO:0000256" key="35">
    <source>
        <dbReference type="ARBA" id="ARBA00080514"/>
    </source>
</evidence>
<dbReference type="GO" id="GO:1990983">
    <property type="term" value="P:regulation of translational initiation by tRNA modification"/>
    <property type="evidence" value="ECO:0007669"/>
    <property type="project" value="UniProtKB-ARBA"/>
</dbReference>
<keyword evidence="13" id="KW-0805">Transcription regulation</keyword>
<dbReference type="FunFam" id="3.30.160.60:FF:000311">
    <property type="entry name" value="protein odd-skipped-related 2 isoform X1"/>
    <property type="match status" value="1"/>
</dbReference>
<evidence type="ECO:0000256" key="17">
    <source>
        <dbReference type="ARBA" id="ARBA00023242"/>
    </source>
</evidence>
<keyword evidence="6 38" id="KW-0863">Zinc-finger</keyword>
<sequence>MCKMAAVMESGEDAFKILFKFYKRRKPPPDFSEVIDFSGNLCTGKVVPIKLNPTAVSDAEASRVGLKPARDWRTFGLQGYPGFIFISNPFRRGTQPFWIRQCLKTYPQKPNVCNLDMHMSPCDTQNIWERSVHSLSSPTLPRRQEKSLLERLRWVTLGYHYNWDTKLYSADHYTPFPTDLHSLSQQIALGCGFSDFRPEAGILNYYRSDSSLGIHVDESELDHSPPLLSFCFGQSAVFLLGGKQRQDPPTAMFMHSGDVMVMSGQSRLLYHAVPRIVPSPPGLLTSELQNSPTPPDQQNQTTPTDVSSLLEPVSEQDWTVCLRYIQSSRINMTVRQVLGAGQSFHRADHDRTSTLGKTKGSARAMGSKSMAAPVPLHPSLPLSGYSLLHSSTGLQLPTEHLHSYGFSALHAVHLQQWALYPPLPLSRRTLAKIPAHCSFPFFPQLLRPKLSSKTKPRFDFANLAVAATQEDSLKAEDLSVSGVQGPLSQPPRQSYLCQDKVPLPTEKRSSRGRMPSKTKKEFVCKFCGRHFTKSYNLLIHERTHTDERPYTCDICHKAFRRQDHLRDHRYIHSKEKPFKCLECGKGFCQSRTLAVHKTLHLQVKELRPPKIK</sequence>
<dbReference type="FunFam" id="2.60.120.590:FF:000006">
    <property type="entry name" value="AlkB homolog 1, histone H2A dioxygenase"/>
    <property type="match status" value="1"/>
</dbReference>
<accession>A0AAW0NVF8</accession>
<reference evidence="43" key="1">
    <citation type="submission" date="2024-04" db="EMBL/GenBank/DDBJ databases">
        <title>Salinicola lusitanus LLJ914,a marine bacterium isolated from the Okinawa Trough.</title>
        <authorList>
            <person name="Li J."/>
        </authorList>
    </citation>
    <scope>NUCLEOTIDE SEQUENCE [LARGE SCALE GENOMIC DNA]</scope>
</reference>
<evidence type="ECO:0000256" key="3">
    <source>
        <dbReference type="ARBA" id="ARBA00022723"/>
    </source>
</evidence>
<evidence type="ECO:0000256" key="18">
    <source>
        <dbReference type="ARBA" id="ARBA00023268"/>
    </source>
</evidence>
<keyword evidence="43" id="KW-1185">Reference proteome</keyword>